<evidence type="ECO:0000313" key="10">
    <source>
        <dbReference type="Proteomes" id="UP000305362"/>
    </source>
</evidence>
<evidence type="ECO:0000313" key="7">
    <source>
        <dbReference type="EMBL" id="TIC60966.1"/>
    </source>
</evidence>
<dbReference type="Proteomes" id="UP000305362">
    <property type="component" value="Unassembled WGS sequence"/>
</dbReference>
<evidence type="ECO:0000313" key="12">
    <source>
        <dbReference type="Proteomes" id="UP000307169"/>
    </source>
</evidence>
<dbReference type="EMBL" id="SPRW01000035">
    <property type="protein sequence ID" value="TIC63542.1"/>
    <property type="molecule type" value="Genomic_DNA"/>
</dbReference>
<dbReference type="EMBL" id="SPRC01000035">
    <property type="protein sequence ID" value="TIB77383.1"/>
    <property type="molecule type" value="Genomic_DNA"/>
</dbReference>
<dbReference type="PROSITE" id="PS50102">
    <property type="entry name" value="RRM"/>
    <property type="match status" value="1"/>
</dbReference>
<keyword evidence="1" id="KW-0694">RNA-binding</keyword>
<dbReference type="PANTHER" id="PTHR32343">
    <property type="entry name" value="SERINE/ARGININE-RICH SPLICING FACTOR"/>
    <property type="match status" value="1"/>
</dbReference>
<proteinExistence type="predicted"/>
<dbReference type="InterPro" id="IPR000504">
    <property type="entry name" value="RRM_dom"/>
</dbReference>
<dbReference type="Proteomes" id="UP000309601">
    <property type="component" value="Unassembled WGS sequence"/>
</dbReference>
<dbReference type="PANTHER" id="PTHR32343:SF10">
    <property type="entry name" value="RNA-BINDING REGION RNP-1 DOMAIN-CONTAINING PROTEIN"/>
    <property type="match status" value="1"/>
</dbReference>
<feature type="domain" description="RRM" evidence="3">
    <location>
        <begin position="2"/>
        <end position="75"/>
    </location>
</feature>
<name>A0A4T0NML2_9BASI</name>
<evidence type="ECO:0000313" key="8">
    <source>
        <dbReference type="EMBL" id="TIC63542.1"/>
    </source>
</evidence>
<gene>
    <name evidence="9" type="ORF">E3Q01_03030</name>
    <name evidence="8" type="ORF">E3Q02_02998</name>
    <name evidence="7" type="ORF">E3Q03_02902</name>
    <name evidence="6" type="ORF">E3Q10_02950</name>
    <name evidence="5" type="ORF">E3Q17_03017</name>
    <name evidence="4" type="ORF">E3Q22_03095</name>
</gene>
<dbReference type="Proteomes" id="UP000307169">
    <property type="component" value="Unassembled WGS sequence"/>
</dbReference>
<comment type="caution">
    <text evidence="5">The sequence shown here is derived from an EMBL/GenBank/DDBJ whole genome shotgun (WGS) entry which is preliminary data.</text>
</comment>
<dbReference type="Gene3D" id="3.30.70.330">
    <property type="match status" value="1"/>
</dbReference>
<dbReference type="EMBL" id="SPRO01000034">
    <property type="protein sequence ID" value="TIC28789.1"/>
    <property type="molecule type" value="Genomic_DNA"/>
</dbReference>
<accession>A0A4T0NML2</accession>
<evidence type="ECO:0000313" key="15">
    <source>
        <dbReference type="Proteomes" id="UP000310708"/>
    </source>
</evidence>
<dbReference type="GO" id="GO:0003723">
    <property type="term" value="F:RNA binding"/>
    <property type="evidence" value="ECO:0007669"/>
    <property type="project" value="UniProtKB-UniRule"/>
</dbReference>
<dbReference type="Pfam" id="PF00076">
    <property type="entry name" value="RRM_1"/>
    <property type="match status" value="1"/>
</dbReference>
<reference evidence="10 11" key="1">
    <citation type="submission" date="2019-03" db="EMBL/GenBank/DDBJ databases">
        <title>Sequencing 25 genomes of Wallemia mellicola.</title>
        <authorList>
            <person name="Gostincar C."/>
        </authorList>
    </citation>
    <scope>NUCLEOTIDE SEQUENCE [LARGE SCALE GENOMIC DNA]</scope>
    <source>
        <strain evidence="5 12">EXF-1262</strain>
        <strain evidence="8 13">EXF-1274</strain>
        <strain evidence="7 10">EXF-1277</strain>
        <strain evidence="4 14">EXF-6152</strain>
        <strain evidence="9 15">EXF-757</strain>
        <strain evidence="6 11">EXF-8738</strain>
    </source>
</reference>
<protein>
    <recommendedName>
        <fullName evidence="3">RRM domain-containing protein</fullName>
    </recommendedName>
</protein>
<evidence type="ECO:0000313" key="6">
    <source>
        <dbReference type="EMBL" id="TIC28789.1"/>
    </source>
</evidence>
<dbReference type="SMART" id="SM00360">
    <property type="entry name" value="RRM"/>
    <property type="match status" value="1"/>
</dbReference>
<evidence type="ECO:0000256" key="1">
    <source>
        <dbReference type="PROSITE-ProRule" id="PRU00176"/>
    </source>
</evidence>
<sequence length="270" mass="29186">MASIVVTKIATGTTDEQIVKFFSFCGKVKSSSFEQDTTHRTAYIEFERESAARTALLLNGGNLEGSLIEVSSKEVSNTSPAASPAATTDKASQAAAMEVDTINDNVAQEDKPRTAILAQYLAHGYHIGDEAIQKAIDLDTKHGISSKFITYIKQLDTGVGKKTGEQPLSSQLYEKAQGLFGKAKEIDNQKGISEKSTSWFGPYYQKALASPYAAKVQNFYTNASKQVLDVHEEALRIAAQKKETFVRDGGDTNATTIAKAPADTDEKKSA</sequence>
<dbReference type="OrthoDB" id="7763451at2759"/>
<evidence type="ECO:0000313" key="5">
    <source>
        <dbReference type="EMBL" id="TIB98440.1"/>
    </source>
</evidence>
<dbReference type="OMA" id="TQEMKPR"/>
<dbReference type="AlphaFoldDB" id="A0A4T0NML2"/>
<dbReference type="InterPro" id="IPR012677">
    <property type="entry name" value="Nucleotide-bd_a/b_plait_sf"/>
</dbReference>
<evidence type="ECO:0000256" key="2">
    <source>
        <dbReference type="SAM" id="MobiDB-lite"/>
    </source>
</evidence>
<dbReference type="EMBL" id="SPRX01000039">
    <property type="protein sequence ID" value="TIC64023.1"/>
    <property type="molecule type" value="Genomic_DNA"/>
</dbReference>
<evidence type="ECO:0000313" key="11">
    <source>
        <dbReference type="Proteomes" id="UP000305647"/>
    </source>
</evidence>
<feature type="region of interest" description="Disordered" evidence="2">
    <location>
        <begin position="248"/>
        <end position="270"/>
    </location>
</feature>
<dbReference type="EMBL" id="SPRV01000033">
    <property type="protein sequence ID" value="TIC60966.1"/>
    <property type="molecule type" value="Genomic_DNA"/>
</dbReference>
<dbReference type="Proteomes" id="UP000310685">
    <property type="component" value="Unassembled WGS sequence"/>
</dbReference>
<evidence type="ECO:0000313" key="9">
    <source>
        <dbReference type="EMBL" id="TIC64023.1"/>
    </source>
</evidence>
<dbReference type="Proteomes" id="UP000310708">
    <property type="component" value="Unassembled WGS sequence"/>
</dbReference>
<evidence type="ECO:0000313" key="4">
    <source>
        <dbReference type="EMBL" id="TIB77383.1"/>
    </source>
</evidence>
<evidence type="ECO:0000259" key="3">
    <source>
        <dbReference type="PROSITE" id="PS50102"/>
    </source>
</evidence>
<dbReference type="EMBL" id="SPRH01000038">
    <property type="protein sequence ID" value="TIB98440.1"/>
    <property type="molecule type" value="Genomic_DNA"/>
</dbReference>
<dbReference type="Proteomes" id="UP000305647">
    <property type="component" value="Unassembled WGS sequence"/>
</dbReference>
<evidence type="ECO:0000313" key="13">
    <source>
        <dbReference type="Proteomes" id="UP000309601"/>
    </source>
</evidence>
<evidence type="ECO:0000313" key="14">
    <source>
        <dbReference type="Proteomes" id="UP000310685"/>
    </source>
</evidence>
<dbReference type="SUPFAM" id="SSF54928">
    <property type="entry name" value="RNA-binding domain, RBD"/>
    <property type="match status" value="1"/>
</dbReference>
<organism evidence="5 12">
    <name type="scientific">Wallemia mellicola</name>
    <dbReference type="NCBI Taxonomy" id="1708541"/>
    <lineage>
        <taxon>Eukaryota</taxon>
        <taxon>Fungi</taxon>
        <taxon>Dikarya</taxon>
        <taxon>Basidiomycota</taxon>
        <taxon>Wallemiomycotina</taxon>
        <taxon>Wallemiomycetes</taxon>
        <taxon>Wallemiales</taxon>
        <taxon>Wallemiaceae</taxon>
        <taxon>Wallemia</taxon>
    </lineage>
</organism>
<dbReference type="InterPro" id="IPR035979">
    <property type="entry name" value="RBD_domain_sf"/>
</dbReference>